<feature type="region of interest" description="Disordered" evidence="1">
    <location>
        <begin position="1"/>
        <end position="21"/>
    </location>
</feature>
<accession>A0A381XNQ7</accession>
<sequence length="70" mass="7346">VGLDEQPVGPRCKSRPGQHRGKLALARRAVAAAAGQLHRVGGVEHDRVAERPHDRDGAHVGDEVVVAEAG</sequence>
<dbReference type="EMBL" id="UINC01015843">
    <property type="protein sequence ID" value="SVA66416.1"/>
    <property type="molecule type" value="Genomic_DNA"/>
</dbReference>
<feature type="compositionally biased region" description="Basic residues" evidence="1">
    <location>
        <begin position="12"/>
        <end position="21"/>
    </location>
</feature>
<feature type="non-terminal residue" evidence="2">
    <location>
        <position position="1"/>
    </location>
</feature>
<reference evidence="2" key="1">
    <citation type="submission" date="2018-05" db="EMBL/GenBank/DDBJ databases">
        <authorList>
            <person name="Lanie J.A."/>
            <person name="Ng W.-L."/>
            <person name="Kazmierczak K.M."/>
            <person name="Andrzejewski T.M."/>
            <person name="Davidsen T.M."/>
            <person name="Wayne K.J."/>
            <person name="Tettelin H."/>
            <person name="Glass J.I."/>
            <person name="Rusch D."/>
            <person name="Podicherti R."/>
            <person name="Tsui H.-C.T."/>
            <person name="Winkler M.E."/>
        </authorList>
    </citation>
    <scope>NUCLEOTIDE SEQUENCE</scope>
</reference>
<name>A0A381XNQ7_9ZZZZ</name>
<evidence type="ECO:0000256" key="1">
    <source>
        <dbReference type="SAM" id="MobiDB-lite"/>
    </source>
</evidence>
<protein>
    <submittedName>
        <fullName evidence="2">Uncharacterized protein</fullName>
    </submittedName>
</protein>
<organism evidence="2">
    <name type="scientific">marine metagenome</name>
    <dbReference type="NCBI Taxonomy" id="408172"/>
    <lineage>
        <taxon>unclassified sequences</taxon>
        <taxon>metagenomes</taxon>
        <taxon>ecological metagenomes</taxon>
    </lineage>
</organism>
<dbReference type="AlphaFoldDB" id="A0A381XNQ7"/>
<gene>
    <name evidence="2" type="ORF">METZ01_LOCUS119270</name>
</gene>
<evidence type="ECO:0000313" key="2">
    <source>
        <dbReference type="EMBL" id="SVA66416.1"/>
    </source>
</evidence>
<proteinExistence type="predicted"/>
<feature type="non-terminal residue" evidence="2">
    <location>
        <position position="70"/>
    </location>
</feature>